<protein>
    <submittedName>
        <fullName evidence="1">Metallopeptidase family protein</fullName>
    </submittedName>
</protein>
<name>A0A420EKE0_9SPHN</name>
<gene>
    <name evidence="1" type="ORF">D6851_09000</name>
</gene>
<dbReference type="EMBL" id="RAPF01000004">
    <property type="protein sequence ID" value="RKF21066.1"/>
    <property type="molecule type" value="Genomic_DNA"/>
</dbReference>
<keyword evidence="2" id="KW-1185">Reference proteome</keyword>
<dbReference type="Pfam" id="PF06262">
    <property type="entry name" value="Zincin_1"/>
    <property type="match status" value="1"/>
</dbReference>
<dbReference type="RefSeq" id="WP_120324564.1">
    <property type="nucleotide sequence ID" value="NZ_RAPF01000004.1"/>
</dbReference>
<dbReference type="OrthoDB" id="9806895at2"/>
<evidence type="ECO:0000313" key="2">
    <source>
        <dbReference type="Proteomes" id="UP000284395"/>
    </source>
</evidence>
<evidence type="ECO:0000313" key="1">
    <source>
        <dbReference type="EMBL" id="RKF21066.1"/>
    </source>
</evidence>
<dbReference type="Gene3D" id="3.30.2010.20">
    <property type="match status" value="1"/>
</dbReference>
<dbReference type="CDD" id="cd12952">
    <property type="entry name" value="MMP_ACEL2062"/>
    <property type="match status" value="1"/>
</dbReference>
<proteinExistence type="predicted"/>
<comment type="caution">
    <text evidence="1">The sequence shown here is derived from an EMBL/GenBank/DDBJ whole genome shotgun (WGS) entry which is preliminary data.</text>
</comment>
<dbReference type="InterPro" id="IPR038555">
    <property type="entry name" value="Zincin_1_sf"/>
</dbReference>
<dbReference type="InterPro" id="IPR010428">
    <property type="entry name" value="Zincin_1"/>
</dbReference>
<dbReference type="Proteomes" id="UP000284395">
    <property type="component" value="Unassembled WGS sequence"/>
</dbReference>
<reference evidence="1 2" key="1">
    <citation type="submission" date="2018-09" db="EMBL/GenBank/DDBJ databases">
        <title>Altererythrobacter spongiae sp. nov., isolated from a marine sponge.</title>
        <authorList>
            <person name="Zhuang L."/>
            <person name="Luo L."/>
        </authorList>
    </citation>
    <scope>NUCLEOTIDE SEQUENCE [LARGE SCALE GENOMIC DNA]</scope>
    <source>
        <strain evidence="1 2">HN-Y73</strain>
    </source>
</reference>
<organism evidence="1 2">
    <name type="scientific">Altericroceibacterium spongiae</name>
    <dbReference type="NCBI Taxonomy" id="2320269"/>
    <lineage>
        <taxon>Bacteria</taxon>
        <taxon>Pseudomonadati</taxon>
        <taxon>Pseudomonadota</taxon>
        <taxon>Alphaproteobacteria</taxon>
        <taxon>Sphingomonadales</taxon>
        <taxon>Erythrobacteraceae</taxon>
        <taxon>Altericroceibacterium</taxon>
    </lineage>
</organism>
<accession>A0A420EKE0</accession>
<sequence length="133" mass="15041">MELHPLPGPSGSEIETLAFRVFRAIPSPFAEHLIDIEVRVEEFADQEALHAVGLDNPWQLVGLYQGHPIDKQSVWASGDLPPLIRLFRSPLLLECRERQCSLGEMVRHVVVHEVGHHFGFSDDDMHALEDETD</sequence>
<dbReference type="SUPFAM" id="SSF55486">
    <property type="entry name" value="Metalloproteases ('zincins'), catalytic domain"/>
    <property type="match status" value="1"/>
</dbReference>
<dbReference type="AlphaFoldDB" id="A0A420EKE0"/>